<sequence length="70" mass="7500">MLSGPVTNISRSRGSRSAGDELTKGPMTLLDSWELVGTGCLLSPTQRIHKATSACVGLNDNSLNVMTHWE</sequence>
<dbReference type="AlphaFoldDB" id="G4TLB3"/>
<accession>G4TLB3</accession>
<dbReference type="HOGENOM" id="CLU_2758728_0_0_1"/>
<protein>
    <submittedName>
        <fullName evidence="2">Uncharacterized protein</fullName>
    </submittedName>
</protein>
<name>G4TLB3_SERID</name>
<organism evidence="2 3">
    <name type="scientific">Serendipita indica (strain DSM 11827)</name>
    <name type="common">Root endophyte fungus</name>
    <name type="synonym">Piriformospora indica</name>
    <dbReference type="NCBI Taxonomy" id="1109443"/>
    <lineage>
        <taxon>Eukaryota</taxon>
        <taxon>Fungi</taxon>
        <taxon>Dikarya</taxon>
        <taxon>Basidiomycota</taxon>
        <taxon>Agaricomycotina</taxon>
        <taxon>Agaricomycetes</taxon>
        <taxon>Sebacinales</taxon>
        <taxon>Serendipitaceae</taxon>
        <taxon>Serendipita</taxon>
    </lineage>
</organism>
<proteinExistence type="predicted"/>
<dbReference type="Proteomes" id="UP000007148">
    <property type="component" value="Unassembled WGS sequence"/>
</dbReference>
<keyword evidence="3" id="KW-1185">Reference proteome</keyword>
<feature type="region of interest" description="Disordered" evidence="1">
    <location>
        <begin position="1"/>
        <end position="23"/>
    </location>
</feature>
<evidence type="ECO:0000256" key="1">
    <source>
        <dbReference type="SAM" id="MobiDB-lite"/>
    </source>
</evidence>
<dbReference type="EMBL" id="CAFZ01000148">
    <property type="protein sequence ID" value="CCA72106.1"/>
    <property type="molecule type" value="Genomic_DNA"/>
</dbReference>
<feature type="compositionally biased region" description="Polar residues" evidence="1">
    <location>
        <begin position="1"/>
        <end position="12"/>
    </location>
</feature>
<dbReference type="InParanoid" id="G4TLB3"/>
<gene>
    <name evidence="2" type="ORF">PIIN_06042</name>
</gene>
<evidence type="ECO:0000313" key="3">
    <source>
        <dbReference type="Proteomes" id="UP000007148"/>
    </source>
</evidence>
<evidence type="ECO:0000313" key="2">
    <source>
        <dbReference type="EMBL" id="CCA72106.1"/>
    </source>
</evidence>
<reference evidence="2 3" key="1">
    <citation type="journal article" date="2011" name="PLoS Pathog.">
        <title>Endophytic Life Strategies Decoded by Genome and Transcriptome Analyses of the Mutualistic Root Symbiont Piriformospora indica.</title>
        <authorList>
            <person name="Zuccaro A."/>
            <person name="Lahrmann U."/>
            <person name="Guldener U."/>
            <person name="Langen G."/>
            <person name="Pfiffi S."/>
            <person name="Biedenkopf D."/>
            <person name="Wong P."/>
            <person name="Samans B."/>
            <person name="Grimm C."/>
            <person name="Basiewicz M."/>
            <person name="Murat C."/>
            <person name="Martin F."/>
            <person name="Kogel K.H."/>
        </authorList>
    </citation>
    <scope>NUCLEOTIDE SEQUENCE [LARGE SCALE GENOMIC DNA]</scope>
    <source>
        <strain evidence="2 3">DSM 11827</strain>
    </source>
</reference>
<comment type="caution">
    <text evidence="2">The sequence shown here is derived from an EMBL/GenBank/DDBJ whole genome shotgun (WGS) entry which is preliminary data.</text>
</comment>